<accession>A0A0E9Q297</accession>
<organism evidence="1">
    <name type="scientific">Anguilla anguilla</name>
    <name type="common">European freshwater eel</name>
    <name type="synonym">Muraena anguilla</name>
    <dbReference type="NCBI Taxonomy" id="7936"/>
    <lineage>
        <taxon>Eukaryota</taxon>
        <taxon>Metazoa</taxon>
        <taxon>Chordata</taxon>
        <taxon>Craniata</taxon>
        <taxon>Vertebrata</taxon>
        <taxon>Euteleostomi</taxon>
        <taxon>Actinopterygii</taxon>
        <taxon>Neopterygii</taxon>
        <taxon>Teleostei</taxon>
        <taxon>Anguilliformes</taxon>
        <taxon>Anguillidae</taxon>
        <taxon>Anguilla</taxon>
    </lineage>
</organism>
<dbReference type="AlphaFoldDB" id="A0A0E9Q297"/>
<protein>
    <submittedName>
        <fullName evidence="1">Uncharacterized protein</fullName>
    </submittedName>
</protein>
<reference evidence="1" key="2">
    <citation type="journal article" date="2015" name="Fish Shellfish Immunol.">
        <title>Early steps in the European eel (Anguilla anguilla)-Vibrio vulnificus interaction in the gills: Role of the RtxA13 toxin.</title>
        <authorList>
            <person name="Callol A."/>
            <person name="Pajuelo D."/>
            <person name="Ebbesson L."/>
            <person name="Teles M."/>
            <person name="MacKenzie S."/>
            <person name="Amaro C."/>
        </authorList>
    </citation>
    <scope>NUCLEOTIDE SEQUENCE</scope>
</reference>
<reference evidence="1" key="1">
    <citation type="submission" date="2014-11" db="EMBL/GenBank/DDBJ databases">
        <authorList>
            <person name="Amaro Gonzalez C."/>
        </authorList>
    </citation>
    <scope>NUCLEOTIDE SEQUENCE</scope>
</reference>
<evidence type="ECO:0000313" key="1">
    <source>
        <dbReference type="EMBL" id="JAH11016.1"/>
    </source>
</evidence>
<dbReference type="EMBL" id="GBXM01097561">
    <property type="protein sequence ID" value="JAH11016.1"/>
    <property type="molecule type" value="Transcribed_RNA"/>
</dbReference>
<proteinExistence type="predicted"/>
<sequence length="18" mass="1994">MHFNTGVHAVQIPAVLFL</sequence>
<name>A0A0E9Q297_ANGAN</name>